<name>A0A024UHJ4_9STRA</name>
<feature type="region of interest" description="Disordered" evidence="1">
    <location>
        <begin position="49"/>
        <end position="77"/>
    </location>
</feature>
<dbReference type="VEuPathDB" id="FungiDB:H310_04111"/>
<feature type="signal peptide" evidence="2">
    <location>
        <begin position="1"/>
        <end position="16"/>
    </location>
</feature>
<dbReference type="RefSeq" id="XP_008866521.1">
    <property type="nucleotide sequence ID" value="XM_008868299.1"/>
</dbReference>
<evidence type="ECO:0000313" key="3">
    <source>
        <dbReference type="EMBL" id="ETW05083.1"/>
    </source>
</evidence>
<evidence type="ECO:0008006" key="4">
    <source>
        <dbReference type="Google" id="ProtNLM"/>
    </source>
</evidence>
<dbReference type="EMBL" id="KI913957">
    <property type="protein sequence ID" value="ETW05083.1"/>
    <property type="molecule type" value="Genomic_DNA"/>
</dbReference>
<organism evidence="3">
    <name type="scientific">Aphanomyces invadans</name>
    <dbReference type="NCBI Taxonomy" id="157072"/>
    <lineage>
        <taxon>Eukaryota</taxon>
        <taxon>Sar</taxon>
        <taxon>Stramenopiles</taxon>
        <taxon>Oomycota</taxon>
        <taxon>Saprolegniomycetes</taxon>
        <taxon>Saprolegniales</taxon>
        <taxon>Verrucalvaceae</taxon>
        <taxon>Aphanomyces</taxon>
    </lineage>
</organism>
<feature type="compositionally biased region" description="Low complexity" evidence="1">
    <location>
        <begin position="59"/>
        <end position="71"/>
    </location>
</feature>
<proteinExistence type="predicted"/>
<keyword evidence="2" id="KW-0732">Signal</keyword>
<dbReference type="GeneID" id="20081161"/>
<feature type="chain" id="PRO_5001538211" description="Secreted protein" evidence="2">
    <location>
        <begin position="17"/>
        <end position="143"/>
    </location>
</feature>
<gene>
    <name evidence="3" type="ORF">H310_04111</name>
</gene>
<reference evidence="3" key="1">
    <citation type="submission" date="2013-12" db="EMBL/GenBank/DDBJ databases">
        <title>The Genome Sequence of Aphanomyces invadans NJM9701.</title>
        <authorList>
            <consortium name="The Broad Institute Genomics Platform"/>
            <person name="Russ C."/>
            <person name="Tyler B."/>
            <person name="van West P."/>
            <person name="Dieguez-Uribeondo J."/>
            <person name="Young S.K."/>
            <person name="Zeng Q."/>
            <person name="Gargeya S."/>
            <person name="Fitzgerald M."/>
            <person name="Abouelleil A."/>
            <person name="Alvarado L."/>
            <person name="Chapman S.B."/>
            <person name="Gainer-Dewar J."/>
            <person name="Goldberg J."/>
            <person name="Griggs A."/>
            <person name="Gujja S."/>
            <person name="Hansen M."/>
            <person name="Howarth C."/>
            <person name="Imamovic A."/>
            <person name="Ireland A."/>
            <person name="Larimer J."/>
            <person name="McCowan C."/>
            <person name="Murphy C."/>
            <person name="Pearson M."/>
            <person name="Poon T.W."/>
            <person name="Priest M."/>
            <person name="Roberts A."/>
            <person name="Saif S."/>
            <person name="Shea T."/>
            <person name="Sykes S."/>
            <person name="Wortman J."/>
            <person name="Nusbaum C."/>
            <person name="Birren B."/>
        </authorList>
    </citation>
    <scope>NUCLEOTIDE SEQUENCE [LARGE SCALE GENOMIC DNA]</scope>
    <source>
        <strain evidence="3">NJM9701</strain>
    </source>
</reference>
<dbReference type="AlphaFoldDB" id="A0A024UHJ4"/>
<sequence length="143" mass="14532">MGRLLVGFLVCASASGQSNTVTKVFRSDAPRNMSKESVVLPGNIPVDSRTSYSYERGSQETTTGQQKTGTGWSPYESVLGGSNVGGLRVDGVDEGATVPSDNMFGLQPPSPVGNVGFGGVGGNALGSVPGLGLMHAPGSLRGM</sequence>
<evidence type="ECO:0000256" key="1">
    <source>
        <dbReference type="SAM" id="MobiDB-lite"/>
    </source>
</evidence>
<dbReference type="OrthoDB" id="10602693at2759"/>
<evidence type="ECO:0000256" key="2">
    <source>
        <dbReference type="SAM" id="SignalP"/>
    </source>
</evidence>
<accession>A0A024UHJ4</accession>
<protein>
    <recommendedName>
        <fullName evidence="4">Secreted protein</fullName>
    </recommendedName>
</protein>